<accession>A0AAW7QX57</accession>
<dbReference type="Pfam" id="PF00753">
    <property type="entry name" value="Lactamase_B"/>
    <property type="match status" value="1"/>
</dbReference>
<keyword evidence="4 6" id="KW-1133">Transmembrane helix</keyword>
<dbReference type="CDD" id="cd07731">
    <property type="entry name" value="ComA-like_MBL-fold"/>
    <property type="match status" value="1"/>
</dbReference>
<keyword evidence="2" id="KW-1003">Cell membrane</keyword>
<feature type="transmembrane region" description="Helical" evidence="6">
    <location>
        <begin position="236"/>
        <end position="259"/>
    </location>
</feature>
<feature type="domain" description="Metallo-beta-lactamase" evidence="7">
    <location>
        <begin position="523"/>
        <end position="703"/>
    </location>
</feature>
<dbReference type="InterPro" id="IPR025405">
    <property type="entry name" value="DUF4131"/>
</dbReference>
<evidence type="ECO:0000256" key="5">
    <source>
        <dbReference type="ARBA" id="ARBA00023136"/>
    </source>
</evidence>
<dbReference type="RefSeq" id="WP_301774171.1">
    <property type="nucleotide sequence ID" value="NZ_JAGGJB010000002.1"/>
</dbReference>
<evidence type="ECO:0000259" key="7">
    <source>
        <dbReference type="SMART" id="SM00849"/>
    </source>
</evidence>
<evidence type="ECO:0000256" key="4">
    <source>
        <dbReference type="ARBA" id="ARBA00022989"/>
    </source>
</evidence>
<dbReference type="Gene3D" id="3.60.15.10">
    <property type="entry name" value="Ribonuclease Z/Hydroxyacylglutathione hydrolase-like"/>
    <property type="match status" value="1"/>
</dbReference>
<dbReference type="AlphaFoldDB" id="A0AAW7QX57"/>
<comment type="subcellular location">
    <subcellularLocation>
        <location evidence="1">Cell membrane</location>
        <topology evidence="1">Multi-pass membrane protein</topology>
    </subcellularLocation>
</comment>
<evidence type="ECO:0000256" key="6">
    <source>
        <dbReference type="SAM" id="Phobius"/>
    </source>
</evidence>
<dbReference type="NCBIfam" id="TIGR00361">
    <property type="entry name" value="ComEC_Rec2"/>
    <property type="match status" value="1"/>
</dbReference>
<dbReference type="Pfam" id="PF13567">
    <property type="entry name" value="DUF4131"/>
    <property type="match status" value="1"/>
</dbReference>
<evidence type="ECO:0000313" key="8">
    <source>
        <dbReference type="EMBL" id="MDN7124047.1"/>
    </source>
</evidence>
<dbReference type="NCBIfam" id="TIGR00360">
    <property type="entry name" value="ComEC_N-term"/>
    <property type="match status" value="1"/>
</dbReference>
<feature type="transmembrane region" description="Helical" evidence="6">
    <location>
        <begin position="324"/>
        <end position="357"/>
    </location>
</feature>
<sequence>MDRWLCAFLLGYALSFFFSAGADVWLYLPGAGLALCCFLLSYFQHIRTHLIGCVLCGILWGTGNAYFVQRTLISDQWTQTTMTTVMQVTSVSHHHPGLWRITGVLTKLDEQSLLSRPIARLQWYQAHAQAPQRLPRQGETWQFSVRLRHPQGTRNEGGMRYHRYLLGQGVNALGSIRSGQYLSGAVSWRQNLVSAVEAALGKVELKGPLLALLVGERYQMSDADWTLVQRTGLAHLIAISGLHLSLVAGFALALTWHAFGLLVRRRSRRDQLNLWAYTPWLALVLAMAYAALSGFAITTLRAALMLGVVVLHKQLGWRVSAPRILLRAVVVVILVEPLAPLTTGFWLSVMAVAAIVFMNWRWQRYQGRWSRFREWWRFEWLITILFWPLMALWFGGVSLAAALINILVVPLVSFWVLPVGLLGVMAAGLGALAAAEQLFVLAAWPLQQLWPQLGWLAEQPWQWLSAADLPAWPWLLSFTLILLLPIRWLQRGVAVAVLVMCQLVYEAIPERRQLFLHVLDVGQGSALVLQRQQQALLIDTGASWDGSVAMAERVIMPFLESKRLRPELAFITHTDRDHQGGYTALQQRFPAVRWLGGASTTPCVAGQSGSWREVQWQVLHPTQESGIGNQSNNSSCVVLLQFDSLRILVTGDIEKAAERQLLARLAPVSAEILVVPHHGSKSSSEDYFIRHVQPSLALVSRGRNNPYGQAHPEVVERYAEHRITMLDTARGGQVTLWTDGRRWQAWQPLAQHFGSWFDVDPHDPPAR</sequence>
<dbReference type="Proteomes" id="UP001169491">
    <property type="component" value="Unassembled WGS sequence"/>
</dbReference>
<dbReference type="Pfam" id="PF03772">
    <property type="entry name" value="Competence"/>
    <property type="match status" value="1"/>
</dbReference>
<evidence type="ECO:0000256" key="2">
    <source>
        <dbReference type="ARBA" id="ARBA00022475"/>
    </source>
</evidence>
<evidence type="ECO:0000313" key="9">
    <source>
        <dbReference type="EMBL" id="MDN7128304.1"/>
    </source>
</evidence>
<dbReference type="EMBL" id="JAGGJB010000002">
    <property type="protein sequence ID" value="MDN7124047.1"/>
    <property type="molecule type" value="Genomic_DNA"/>
</dbReference>
<evidence type="ECO:0000256" key="1">
    <source>
        <dbReference type="ARBA" id="ARBA00004651"/>
    </source>
</evidence>
<feature type="transmembrane region" description="Helical" evidence="6">
    <location>
        <begin position="378"/>
        <end position="394"/>
    </location>
</feature>
<dbReference type="PANTHER" id="PTHR30619:SF1">
    <property type="entry name" value="RECOMBINATION PROTEIN 2"/>
    <property type="match status" value="1"/>
</dbReference>
<keyword evidence="3 6" id="KW-0812">Transmembrane</keyword>
<reference evidence="10 11" key="1">
    <citation type="submission" date="2021-03" db="EMBL/GenBank/DDBJ databases">
        <title>Pseudidiomarina terrestris, a new bacterium isolated from saline soil.</title>
        <authorList>
            <person name="Galisteo C."/>
            <person name="De La Haba R."/>
            <person name="Sanchez-Porro C."/>
            <person name="Ventosa A."/>
        </authorList>
    </citation>
    <scope>NUCLEOTIDE SEQUENCE [LARGE SCALE GENOMIC DNA]</scope>
    <source>
        <strain evidence="8 11">1APP75-32.1</strain>
        <strain evidence="10">1APR75-15</strain>
        <strain evidence="9">1ASR75-15</strain>
    </source>
</reference>
<comment type="caution">
    <text evidence="8">The sequence shown here is derived from an EMBL/GenBank/DDBJ whole genome shotgun (WGS) entry which is preliminary data.</text>
</comment>
<dbReference type="SUPFAM" id="SSF56281">
    <property type="entry name" value="Metallo-hydrolase/oxidoreductase"/>
    <property type="match status" value="1"/>
</dbReference>
<dbReference type="InterPro" id="IPR052159">
    <property type="entry name" value="Competence_DNA_uptake"/>
</dbReference>
<dbReference type="GO" id="GO:0030420">
    <property type="term" value="P:establishment of competence for transformation"/>
    <property type="evidence" value="ECO:0007669"/>
    <property type="project" value="InterPro"/>
</dbReference>
<dbReference type="EMBL" id="JAGGJC010000001">
    <property type="protein sequence ID" value="MDN7128304.1"/>
    <property type="molecule type" value="Genomic_DNA"/>
</dbReference>
<dbReference type="PANTHER" id="PTHR30619">
    <property type="entry name" value="DNA INTERNALIZATION/COMPETENCE PROTEIN COMEC/REC2"/>
    <property type="match status" value="1"/>
</dbReference>
<proteinExistence type="predicted"/>
<evidence type="ECO:0000313" key="10">
    <source>
        <dbReference type="Proteomes" id="UP001169491"/>
    </source>
</evidence>
<dbReference type="InterPro" id="IPR001279">
    <property type="entry name" value="Metallo-B-lactamas"/>
</dbReference>
<dbReference type="InterPro" id="IPR035681">
    <property type="entry name" value="ComA-like_MBL"/>
</dbReference>
<evidence type="ECO:0000256" key="3">
    <source>
        <dbReference type="ARBA" id="ARBA00022692"/>
    </source>
</evidence>
<evidence type="ECO:0000313" key="11">
    <source>
        <dbReference type="Proteomes" id="UP001169492"/>
    </source>
</evidence>
<protein>
    <submittedName>
        <fullName evidence="8">DNA internalization-related competence protein ComEC/Rec2</fullName>
    </submittedName>
</protein>
<dbReference type="InterPro" id="IPR004477">
    <property type="entry name" value="ComEC_N"/>
</dbReference>
<dbReference type="SMART" id="SM00849">
    <property type="entry name" value="Lactamase_B"/>
    <property type="match status" value="1"/>
</dbReference>
<feature type="transmembrane region" description="Helical" evidence="6">
    <location>
        <begin position="50"/>
        <end position="68"/>
    </location>
</feature>
<dbReference type="InterPro" id="IPR004797">
    <property type="entry name" value="Competence_ComEC/Rec2"/>
</dbReference>
<gene>
    <name evidence="8" type="ORF">J6I90_04080</name>
    <name evidence="9" type="ORF">J6I92_00245</name>
</gene>
<name>A0AAW7QX57_9GAMM</name>
<dbReference type="Proteomes" id="UP001169492">
    <property type="component" value="Unassembled WGS sequence"/>
</dbReference>
<dbReference type="GO" id="GO:0005886">
    <property type="term" value="C:plasma membrane"/>
    <property type="evidence" value="ECO:0007669"/>
    <property type="project" value="UniProtKB-SubCell"/>
</dbReference>
<keyword evidence="10" id="KW-1185">Reference proteome</keyword>
<keyword evidence="5 6" id="KW-0472">Membrane</keyword>
<feature type="transmembrane region" description="Helical" evidence="6">
    <location>
        <begin position="280"/>
        <end position="304"/>
    </location>
</feature>
<dbReference type="InterPro" id="IPR036866">
    <property type="entry name" value="RibonucZ/Hydroxyglut_hydro"/>
</dbReference>
<organism evidence="8 11">
    <name type="scientific">Pseudidiomarina terrestris</name>
    <dbReference type="NCBI Taxonomy" id="2820060"/>
    <lineage>
        <taxon>Bacteria</taxon>
        <taxon>Pseudomonadati</taxon>
        <taxon>Pseudomonadota</taxon>
        <taxon>Gammaproteobacteria</taxon>
        <taxon>Alteromonadales</taxon>
        <taxon>Idiomarinaceae</taxon>
        <taxon>Pseudidiomarina</taxon>
    </lineage>
</organism>